<dbReference type="SUPFAM" id="SSF46785">
    <property type="entry name" value="Winged helix' DNA-binding domain"/>
    <property type="match status" value="1"/>
</dbReference>
<evidence type="ECO:0000259" key="2">
    <source>
        <dbReference type="Pfam" id="PF13280"/>
    </source>
</evidence>
<dbReference type="InterPro" id="IPR036388">
    <property type="entry name" value="WH-like_DNA-bd_sf"/>
</dbReference>
<dbReference type="PROSITE" id="PS52050">
    <property type="entry name" value="WYL"/>
    <property type="match status" value="1"/>
</dbReference>
<keyword evidence="4" id="KW-1185">Reference proteome</keyword>
<comment type="caution">
    <text evidence="3">The sequence shown here is derived from an EMBL/GenBank/DDBJ whole genome shotgun (WGS) entry which is preliminary data.</text>
</comment>
<evidence type="ECO:0000313" key="4">
    <source>
        <dbReference type="Proteomes" id="UP000295818"/>
    </source>
</evidence>
<dbReference type="InterPro" id="IPR013196">
    <property type="entry name" value="HTH_11"/>
</dbReference>
<dbReference type="Pfam" id="PF13280">
    <property type="entry name" value="WYL"/>
    <property type="match status" value="1"/>
</dbReference>
<dbReference type="EMBL" id="SLWM01000013">
    <property type="protein sequence ID" value="TCO17959.1"/>
    <property type="molecule type" value="Genomic_DNA"/>
</dbReference>
<keyword evidence="3" id="KW-0238">DNA-binding</keyword>
<sequence length="262" mass="28901">MNRIDRLYALVEELRAAGLRGRTARQLAGHFEVSLRTIERDLSALGQAGVPLATKAGRGGGYTLDRSMSLPPLNFTPREAAAVAVALSRSEHVLFKEDARRALQKIVAAMPERALAEARSTAEKVRLLVHPVPDPDAEVAETIWRAVRDNNVLRIRYIDVGGVETEREVEPQHVVVGPNGSYLTAWCHLRRDDRVFRMDRISRAERAPSLPRPPRAVPELLVDGHETKLPASALHPEDLLPYTDIGLSRVAETVGVTRRSGG</sequence>
<dbReference type="PANTHER" id="PTHR34580:SF1">
    <property type="entry name" value="PROTEIN PAFC"/>
    <property type="match status" value="1"/>
</dbReference>
<feature type="domain" description="WYL" evidence="2">
    <location>
        <begin position="138"/>
        <end position="205"/>
    </location>
</feature>
<feature type="domain" description="Helix-turn-helix type 11" evidence="1">
    <location>
        <begin position="6"/>
        <end position="62"/>
    </location>
</feature>
<name>A0ABY2BH84_9ACTN</name>
<dbReference type="Gene3D" id="1.10.10.10">
    <property type="entry name" value="Winged helix-like DNA-binding domain superfamily/Winged helix DNA-binding domain"/>
    <property type="match status" value="1"/>
</dbReference>
<dbReference type="Proteomes" id="UP000295818">
    <property type="component" value="Unassembled WGS sequence"/>
</dbReference>
<gene>
    <name evidence="3" type="ORF">EV644_113189</name>
</gene>
<dbReference type="PANTHER" id="PTHR34580">
    <property type="match status" value="1"/>
</dbReference>
<dbReference type="RefSeq" id="WP_132192178.1">
    <property type="nucleotide sequence ID" value="NZ_SLWM01000013.1"/>
</dbReference>
<evidence type="ECO:0000259" key="1">
    <source>
        <dbReference type="Pfam" id="PF08279"/>
    </source>
</evidence>
<dbReference type="InterPro" id="IPR051534">
    <property type="entry name" value="CBASS_pafABC_assoc_protein"/>
</dbReference>
<protein>
    <submittedName>
        <fullName evidence="3">DNA-binding transcriptional regulator YafY</fullName>
    </submittedName>
</protein>
<accession>A0ABY2BH84</accession>
<dbReference type="InterPro" id="IPR026881">
    <property type="entry name" value="WYL_dom"/>
</dbReference>
<dbReference type="Pfam" id="PF08279">
    <property type="entry name" value="HTH_11"/>
    <property type="match status" value="1"/>
</dbReference>
<evidence type="ECO:0000313" key="3">
    <source>
        <dbReference type="EMBL" id="TCO17959.1"/>
    </source>
</evidence>
<reference evidence="3 4" key="1">
    <citation type="journal article" date="2015" name="Stand. Genomic Sci.">
        <title>Genomic Encyclopedia of Bacterial and Archaeal Type Strains, Phase III: the genomes of soil and plant-associated and newly described type strains.</title>
        <authorList>
            <person name="Whitman W.B."/>
            <person name="Woyke T."/>
            <person name="Klenk H.P."/>
            <person name="Zhou Y."/>
            <person name="Lilburn T.G."/>
            <person name="Beck B.J."/>
            <person name="De Vos P."/>
            <person name="Vandamme P."/>
            <person name="Eisen J.A."/>
            <person name="Garrity G."/>
            <person name="Hugenholtz P."/>
            <person name="Kyrpides N.C."/>
        </authorList>
    </citation>
    <scope>NUCLEOTIDE SEQUENCE [LARGE SCALE GENOMIC DNA]</scope>
    <source>
        <strain evidence="3 4">VKM Ac-2538</strain>
    </source>
</reference>
<dbReference type="InterPro" id="IPR036390">
    <property type="entry name" value="WH_DNA-bd_sf"/>
</dbReference>
<organism evidence="3 4">
    <name type="scientific">Kribbella orskensis</name>
    <dbReference type="NCBI Taxonomy" id="2512216"/>
    <lineage>
        <taxon>Bacteria</taxon>
        <taxon>Bacillati</taxon>
        <taxon>Actinomycetota</taxon>
        <taxon>Actinomycetes</taxon>
        <taxon>Propionibacteriales</taxon>
        <taxon>Kribbellaceae</taxon>
        <taxon>Kribbella</taxon>
    </lineage>
</organism>
<proteinExistence type="predicted"/>
<dbReference type="GO" id="GO:0003677">
    <property type="term" value="F:DNA binding"/>
    <property type="evidence" value="ECO:0007669"/>
    <property type="project" value="UniProtKB-KW"/>
</dbReference>